<protein>
    <submittedName>
        <fullName evidence="2">Sulfatase-modifying factor enzyme 1</fullName>
    </submittedName>
</protein>
<name>A0A2W7MRE8_9BACT</name>
<dbReference type="Proteomes" id="UP000249239">
    <property type="component" value="Unassembled WGS sequence"/>
</dbReference>
<dbReference type="Pfam" id="PF03781">
    <property type="entry name" value="FGE-sulfatase"/>
    <property type="match status" value="1"/>
</dbReference>
<dbReference type="InterPro" id="IPR005532">
    <property type="entry name" value="SUMF_dom"/>
</dbReference>
<comment type="caution">
    <text evidence="2">The sequence shown here is derived from an EMBL/GenBank/DDBJ whole genome shotgun (WGS) entry which is preliminary data.</text>
</comment>
<dbReference type="InterPro" id="IPR016187">
    <property type="entry name" value="CTDL_fold"/>
</dbReference>
<dbReference type="PANTHER" id="PTHR23150">
    <property type="entry name" value="SULFATASE MODIFYING FACTOR 1, 2"/>
    <property type="match status" value="1"/>
</dbReference>
<keyword evidence="3" id="KW-1185">Reference proteome</keyword>
<gene>
    <name evidence="2" type="ORF">LX69_03437</name>
</gene>
<reference evidence="2 3" key="1">
    <citation type="submission" date="2018-06" db="EMBL/GenBank/DDBJ databases">
        <title>Genomic Encyclopedia of Archaeal and Bacterial Type Strains, Phase II (KMG-II): from individual species to whole genera.</title>
        <authorList>
            <person name="Goeker M."/>
        </authorList>
    </citation>
    <scope>NUCLEOTIDE SEQUENCE [LARGE SCALE GENOMIC DNA]</scope>
    <source>
        <strain evidence="2 3">DSM 6779</strain>
    </source>
</reference>
<evidence type="ECO:0000313" key="3">
    <source>
        <dbReference type="Proteomes" id="UP000249239"/>
    </source>
</evidence>
<dbReference type="GO" id="GO:0120147">
    <property type="term" value="F:formylglycine-generating oxidase activity"/>
    <property type="evidence" value="ECO:0007669"/>
    <property type="project" value="TreeGrafter"/>
</dbReference>
<accession>A0A2W7MRE8</accession>
<sequence>MGNNPSKYIGDSLPVERVTWYDCIEYCIKRSEKEQLKPYYLLSKEIVDKDNIGEYDSLKWTVTINRGANGYRLPTEAEWEYAASGGAKSKNFTYSGSNDINTVAWYWKNSGRDELSGTWSWPNIEQNHNSTKPVGLKQPNELGIYDMSGNVREWCDDWYIDHQTPMGVTRSQRGGGWMGSELRCQSASRDNFEATGKGSDQGFRICRNK</sequence>
<dbReference type="EMBL" id="QKZK01000059">
    <property type="protein sequence ID" value="PZX10143.1"/>
    <property type="molecule type" value="Genomic_DNA"/>
</dbReference>
<evidence type="ECO:0000313" key="2">
    <source>
        <dbReference type="EMBL" id="PZX10143.1"/>
    </source>
</evidence>
<evidence type="ECO:0000259" key="1">
    <source>
        <dbReference type="Pfam" id="PF03781"/>
    </source>
</evidence>
<proteinExistence type="predicted"/>
<dbReference type="InterPro" id="IPR042095">
    <property type="entry name" value="SUMF_sf"/>
</dbReference>
<dbReference type="AlphaFoldDB" id="A0A2W7MRE8"/>
<dbReference type="Gene3D" id="3.90.1580.10">
    <property type="entry name" value="paralog of FGE (formylglycine-generating enzyme)"/>
    <property type="match status" value="1"/>
</dbReference>
<dbReference type="SUPFAM" id="SSF56436">
    <property type="entry name" value="C-type lectin-like"/>
    <property type="match status" value="1"/>
</dbReference>
<feature type="domain" description="Sulfatase-modifying factor enzyme-like" evidence="1">
    <location>
        <begin position="8"/>
        <end position="206"/>
    </location>
</feature>
<dbReference type="PANTHER" id="PTHR23150:SF19">
    <property type="entry name" value="FORMYLGLYCINE-GENERATING ENZYME"/>
    <property type="match status" value="1"/>
</dbReference>
<organism evidence="2 3">
    <name type="scientific">Breznakibacter xylanolyticus</name>
    <dbReference type="NCBI Taxonomy" id="990"/>
    <lineage>
        <taxon>Bacteria</taxon>
        <taxon>Pseudomonadati</taxon>
        <taxon>Bacteroidota</taxon>
        <taxon>Bacteroidia</taxon>
        <taxon>Marinilabiliales</taxon>
        <taxon>Marinilabiliaceae</taxon>
        <taxon>Breznakibacter</taxon>
    </lineage>
</organism>
<dbReference type="InterPro" id="IPR051043">
    <property type="entry name" value="Sulfatase_Mod_Factor_Kinase"/>
</dbReference>